<keyword evidence="2" id="KW-1185">Reference proteome</keyword>
<sequence>MSQMLNYDPADPDKMNLPAGTTCGDCAHIYRCKTIFGHTETDTRCDWSPSRFYRAQRAGKEKE</sequence>
<accession>A0A1W6YYT7</accession>
<evidence type="ECO:0000313" key="2">
    <source>
        <dbReference type="Proteomes" id="UP000194139"/>
    </source>
</evidence>
<dbReference type="RefSeq" id="WP_086072100.1">
    <property type="nucleotide sequence ID" value="NZ_CP021109.1"/>
</dbReference>
<name>A0A1W6YYT7_9BORD</name>
<dbReference type="AlphaFoldDB" id="A0A1W6YYT7"/>
<protein>
    <submittedName>
        <fullName evidence="1">Uncharacterized protein</fullName>
    </submittedName>
</protein>
<proteinExistence type="predicted"/>
<gene>
    <name evidence="1" type="ORF">CAL13_08670</name>
</gene>
<reference evidence="1 2" key="1">
    <citation type="submission" date="2017-05" db="EMBL/GenBank/DDBJ databases">
        <title>Complete and WGS of Bordetella genogroups.</title>
        <authorList>
            <person name="Spilker T."/>
            <person name="LiPuma J."/>
        </authorList>
    </citation>
    <scope>NUCLEOTIDE SEQUENCE [LARGE SCALE GENOMIC DNA]</scope>
    <source>
        <strain evidence="1 2">AU17164</strain>
    </source>
</reference>
<evidence type="ECO:0000313" key="1">
    <source>
        <dbReference type="EMBL" id="ARP86262.1"/>
    </source>
</evidence>
<dbReference type="Proteomes" id="UP000194139">
    <property type="component" value="Chromosome"/>
</dbReference>
<organism evidence="1 2">
    <name type="scientific">Bordetella genomosp. 9</name>
    <dbReference type="NCBI Taxonomy" id="1416803"/>
    <lineage>
        <taxon>Bacteria</taxon>
        <taxon>Pseudomonadati</taxon>
        <taxon>Pseudomonadota</taxon>
        <taxon>Betaproteobacteria</taxon>
        <taxon>Burkholderiales</taxon>
        <taxon>Alcaligenaceae</taxon>
        <taxon>Bordetella</taxon>
    </lineage>
</organism>
<dbReference type="EMBL" id="CP021109">
    <property type="protein sequence ID" value="ARP86262.1"/>
    <property type="molecule type" value="Genomic_DNA"/>
</dbReference>